<dbReference type="GO" id="GO:0071555">
    <property type="term" value="P:cell wall organization"/>
    <property type="evidence" value="ECO:0007669"/>
    <property type="project" value="UniProtKB-KW"/>
</dbReference>
<evidence type="ECO:0000256" key="5">
    <source>
        <dbReference type="ARBA" id="ARBA00023315"/>
    </source>
</evidence>
<comment type="caution">
    <text evidence="7">The sequence shown here is derived from an EMBL/GenBank/DDBJ whole genome shotgun (WGS) entry which is preliminary data.</text>
</comment>
<proteinExistence type="inferred from homology"/>
<dbReference type="GO" id="GO:0016755">
    <property type="term" value="F:aminoacyltransferase activity"/>
    <property type="evidence" value="ECO:0007669"/>
    <property type="project" value="InterPro"/>
</dbReference>
<comment type="similarity">
    <text evidence="1">Belongs to the FemABX family.</text>
</comment>
<evidence type="ECO:0000256" key="6">
    <source>
        <dbReference type="ARBA" id="ARBA00023316"/>
    </source>
</evidence>
<dbReference type="PANTHER" id="PTHR36174">
    <property type="entry name" value="LIPID II:GLYCINE GLYCYLTRANSFERASE"/>
    <property type="match status" value="1"/>
</dbReference>
<dbReference type="InterPro" id="IPR050644">
    <property type="entry name" value="PG_Glycine_Bridge_Synth"/>
</dbReference>
<dbReference type="EMBL" id="MGGR01000016">
    <property type="protein sequence ID" value="OGM33577.1"/>
    <property type="molecule type" value="Genomic_DNA"/>
</dbReference>
<dbReference type="SUPFAM" id="SSF55729">
    <property type="entry name" value="Acyl-CoA N-acyltransferases (Nat)"/>
    <property type="match status" value="1"/>
</dbReference>
<evidence type="ECO:0000313" key="7">
    <source>
        <dbReference type="EMBL" id="OGM33577.1"/>
    </source>
</evidence>
<dbReference type="PROSITE" id="PS51191">
    <property type="entry name" value="FEMABX"/>
    <property type="match status" value="1"/>
</dbReference>
<reference evidence="7 8" key="1">
    <citation type="journal article" date="2016" name="Nat. Commun.">
        <title>Thousands of microbial genomes shed light on interconnected biogeochemical processes in an aquifer system.</title>
        <authorList>
            <person name="Anantharaman K."/>
            <person name="Brown C.T."/>
            <person name="Hug L.A."/>
            <person name="Sharon I."/>
            <person name="Castelle C.J."/>
            <person name="Probst A.J."/>
            <person name="Thomas B.C."/>
            <person name="Singh A."/>
            <person name="Wilkins M.J."/>
            <person name="Karaoz U."/>
            <person name="Brodie E.L."/>
            <person name="Williams K.H."/>
            <person name="Hubbard S.S."/>
            <person name="Banfield J.F."/>
        </authorList>
    </citation>
    <scope>NUCLEOTIDE SEQUENCE [LARGE SCALE GENOMIC DNA]</scope>
</reference>
<gene>
    <name evidence="7" type="ORF">A3D01_01320</name>
</gene>
<keyword evidence="6" id="KW-0961">Cell wall biogenesis/degradation</keyword>
<dbReference type="PANTHER" id="PTHR36174:SF1">
    <property type="entry name" value="LIPID II:GLYCINE GLYCYLTRANSFERASE"/>
    <property type="match status" value="1"/>
</dbReference>
<name>A0A1F7Z224_9BACT</name>
<keyword evidence="2" id="KW-0808">Transferase</keyword>
<evidence type="ECO:0000256" key="3">
    <source>
        <dbReference type="ARBA" id="ARBA00022960"/>
    </source>
</evidence>
<evidence type="ECO:0000256" key="4">
    <source>
        <dbReference type="ARBA" id="ARBA00022984"/>
    </source>
</evidence>
<evidence type="ECO:0000256" key="2">
    <source>
        <dbReference type="ARBA" id="ARBA00022679"/>
    </source>
</evidence>
<dbReference type="STRING" id="1802505.A3D01_01320"/>
<keyword evidence="3" id="KW-0133">Cell shape</keyword>
<dbReference type="Proteomes" id="UP000177169">
    <property type="component" value="Unassembled WGS sequence"/>
</dbReference>
<protein>
    <recommendedName>
        <fullName evidence="9">BioF2-like acetyltransferase domain-containing protein</fullName>
    </recommendedName>
</protein>
<dbReference type="GO" id="GO:0009252">
    <property type="term" value="P:peptidoglycan biosynthetic process"/>
    <property type="evidence" value="ECO:0007669"/>
    <property type="project" value="UniProtKB-KW"/>
</dbReference>
<evidence type="ECO:0000256" key="1">
    <source>
        <dbReference type="ARBA" id="ARBA00009943"/>
    </source>
</evidence>
<dbReference type="InterPro" id="IPR016181">
    <property type="entry name" value="Acyl_CoA_acyltransferase"/>
</dbReference>
<keyword evidence="4" id="KW-0573">Peptidoglycan synthesis</keyword>
<sequence length="278" mass="32168">MTDIRQTPEYAQYLSKIGWKIENESEVFSFIKPFLTSSVLKIPRPEKLEVKVVQQIAQKYKSVQIIVEPKDEIQEKILKENKFKTAREISSITKTLHMDLTKSLNSISEEFAKDTPNYLKKAADLKVYSVNNIEKFRQSWKESVPLFRHVPSTNSLSFLQESFGKKIIFLVTPDGSSGAIFLKGDESVHYWQAFSSRKGREDYAQYKILWSGISWAKNIGAKIFDFEGIYDERYPNKSWLGFTHFKKSFGGEEVYFPPSYTKILLPNLVGLNKSYVLL</sequence>
<keyword evidence="5" id="KW-0012">Acyltransferase</keyword>
<dbReference type="Gene3D" id="3.40.630.30">
    <property type="match status" value="1"/>
</dbReference>
<dbReference type="AlphaFoldDB" id="A0A1F7Z224"/>
<dbReference type="GO" id="GO:0008360">
    <property type="term" value="P:regulation of cell shape"/>
    <property type="evidence" value="ECO:0007669"/>
    <property type="project" value="UniProtKB-KW"/>
</dbReference>
<evidence type="ECO:0008006" key="9">
    <source>
        <dbReference type="Google" id="ProtNLM"/>
    </source>
</evidence>
<evidence type="ECO:0000313" key="8">
    <source>
        <dbReference type="Proteomes" id="UP000177169"/>
    </source>
</evidence>
<accession>A0A1F7Z224</accession>
<dbReference type="InterPro" id="IPR003447">
    <property type="entry name" value="FEMABX"/>
</dbReference>
<organism evidence="7 8">
    <name type="scientific">Candidatus Woesebacteria bacterium RIFCSPHIGHO2_02_FULL_39_13</name>
    <dbReference type="NCBI Taxonomy" id="1802505"/>
    <lineage>
        <taxon>Bacteria</taxon>
        <taxon>Candidatus Woeseibacteriota</taxon>
    </lineage>
</organism>